<dbReference type="RefSeq" id="WP_380867412.1">
    <property type="nucleotide sequence ID" value="NZ_JBHUMA010000004.1"/>
</dbReference>
<gene>
    <name evidence="2" type="ORF">ACFSQ3_03200</name>
</gene>
<dbReference type="EMBL" id="JBHUMA010000004">
    <property type="protein sequence ID" value="MFD2597947.1"/>
    <property type="molecule type" value="Genomic_DNA"/>
</dbReference>
<reference evidence="3" key="1">
    <citation type="journal article" date="2019" name="Int. J. Syst. Evol. Microbiol.">
        <title>The Global Catalogue of Microorganisms (GCM) 10K type strain sequencing project: providing services to taxonomists for standard genome sequencing and annotation.</title>
        <authorList>
            <consortium name="The Broad Institute Genomics Platform"/>
            <consortium name="The Broad Institute Genome Sequencing Center for Infectious Disease"/>
            <person name="Wu L."/>
            <person name="Ma J."/>
        </authorList>
    </citation>
    <scope>NUCLEOTIDE SEQUENCE [LARGE SCALE GENOMIC DNA]</scope>
    <source>
        <strain evidence="3">KCTC 42248</strain>
    </source>
</reference>
<dbReference type="InterPro" id="IPR032577">
    <property type="entry name" value="DUF4920"/>
</dbReference>
<evidence type="ECO:0000313" key="2">
    <source>
        <dbReference type="EMBL" id="MFD2597947.1"/>
    </source>
</evidence>
<organism evidence="2 3">
    <name type="scientific">Sphingobacterium corticis</name>
    <dbReference type="NCBI Taxonomy" id="1812823"/>
    <lineage>
        <taxon>Bacteria</taxon>
        <taxon>Pseudomonadati</taxon>
        <taxon>Bacteroidota</taxon>
        <taxon>Sphingobacteriia</taxon>
        <taxon>Sphingobacteriales</taxon>
        <taxon>Sphingobacteriaceae</taxon>
        <taxon>Sphingobacterium</taxon>
    </lineage>
</organism>
<dbReference type="Pfam" id="PF16267">
    <property type="entry name" value="DUF4920"/>
    <property type="match status" value="1"/>
</dbReference>
<dbReference type="Proteomes" id="UP001597393">
    <property type="component" value="Unassembled WGS sequence"/>
</dbReference>
<feature type="signal peptide" evidence="1">
    <location>
        <begin position="1"/>
        <end position="21"/>
    </location>
</feature>
<keyword evidence="1" id="KW-0732">Signal</keyword>
<feature type="chain" id="PRO_5046126573" evidence="1">
    <location>
        <begin position="22"/>
        <end position="162"/>
    </location>
</feature>
<accession>A0ABW5NID9</accession>
<protein>
    <submittedName>
        <fullName evidence="2">DUF4920 domain-containing protein</fullName>
    </submittedName>
</protein>
<keyword evidence="3" id="KW-1185">Reference proteome</keyword>
<name>A0ABW5NID9_9SPHI</name>
<comment type="caution">
    <text evidence="2">The sequence shown here is derived from an EMBL/GenBank/DDBJ whole genome shotgun (WGS) entry which is preliminary data.</text>
</comment>
<sequence length="162" mass="17871">MMKKWFTLLFSLIAGFSIAFAQQADIPSAQPGVQYGKKIDAKNALSGQQLDKKLAKSSDEFTGKLEGEVVQVCKKKGCFITLKREGDADPIMVRFTDYGYFMPQDIVGKTVVLEGKAKVKERSVAKLQHDAKDLGKSEQEIAAIKKPKRDISFIADGVIVVK</sequence>
<proteinExistence type="predicted"/>
<evidence type="ECO:0000313" key="3">
    <source>
        <dbReference type="Proteomes" id="UP001597393"/>
    </source>
</evidence>
<evidence type="ECO:0000256" key="1">
    <source>
        <dbReference type="SAM" id="SignalP"/>
    </source>
</evidence>